<sequence>MTCINKLFEFYTENDFKYYKSFKENYRKMIYDDEFIQWFIGFYEHNYQNHSYFTPNLQKLKKKLIKNPSCTTLL</sequence>
<dbReference type="EMBL" id="UINC01012725">
    <property type="protein sequence ID" value="SVA55393.1"/>
    <property type="molecule type" value="Genomic_DNA"/>
</dbReference>
<organism evidence="1">
    <name type="scientific">marine metagenome</name>
    <dbReference type="NCBI Taxonomy" id="408172"/>
    <lineage>
        <taxon>unclassified sequences</taxon>
        <taxon>metagenomes</taxon>
        <taxon>ecological metagenomes</taxon>
    </lineage>
</organism>
<proteinExistence type="predicted"/>
<protein>
    <submittedName>
        <fullName evidence="1">Uncharacterized protein</fullName>
    </submittedName>
</protein>
<evidence type="ECO:0000313" key="1">
    <source>
        <dbReference type="EMBL" id="SVA55393.1"/>
    </source>
</evidence>
<feature type="non-terminal residue" evidence="1">
    <location>
        <position position="74"/>
    </location>
</feature>
<name>A0A381WU00_9ZZZZ</name>
<reference evidence="1" key="1">
    <citation type="submission" date="2018-05" db="EMBL/GenBank/DDBJ databases">
        <authorList>
            <person name="Lanie J.A."/>
            <person name="Ng W.-L."/>
            <person name="Kazmierczak K.M."/>
            <person name="Andrzejewski T.M."/>
            <person name="Davidsen T.M."/>
            <person name="Wayne K.J."/>
            <person name="Tettelin H."/>
            <person name="Glass J.I."/>
            <person name="Rusch D."/>
            <person name="Podicherti R."/>
            <person name="Tsui H.-C.T."/>
            <person name="Winkler M.E."/>
        </authorList>
    </citation>
    <scope>NUCLEOTIDE SEQUENCE</scope>
</reference>
<accession>A0A381WU00</accession>
<gene>
    <name evidence="1" type="ORF">METZ01_LOCUS108247</name>
</gene>
<dbReference type="AlphaFoldDB" id="A0A381WU00"/>